<feature type="signal peptide" evidence="1">
    <location>
        <begin position="1"/>
        <end position="23"/>
    </location>
</feature>
<gene>
    <name evidence="2" type="ORF">HT578_19695</name>
</gene>
<evidence type="ECO:0000256" key="1">
    <source>
        <dbReference type="SAM" id="SignalP"/>
    </source>
</evidence>
<dbReference type="SUPFAM" id="SSF82185">
    <property type="entry name" value="Histone H3 K4-specific methyltransferase SET7/9 N-terminal domain"/>
    <property type="match status" value="2"/>
</dbReference>
<sequence length="319" mass="35418">MSLPIHGSLAVIAAALAAAPAYGTPSEAVEKPYQRDYSEAELCAVSQRDAFTGILDLRAADGSLRRRVECRDGRKDGLDRQFYPTGALALERSWSEGALDGLYRHWSQDGTLLERWTYGPSGLEGDYYVFHENGQLASKAHWHEGKRDGPYINYARDGRLKEFGNYRQGRADGDQVEFRSSGAVGHKHYAMGRPVGPQPLWSKDGTLLALAEYDEAGRFLRGAAYNPDGSMRRESHPLDIPGHGRGLETTEYNGCETRTVIQSGTDDPRRLAEMGYSLAPGVYRLETIRRCGKLVERVEAFDHELLTPAFHAEPPDDCP</sequence>
<dbReference type="InterPro" id="IPR011652">
    <property type="entry name" value="MORN_2"/>
</dbReference>
<keyword evidence="1" id="KW-0732">Signal</keyword>
<keyword evidence="3" id="KW-1185">Reference proteome</keyword>
<evidence type="ECO:0000313" key="3">
    <source>
        <dbReference type="Proteomes" id="UP000677126"/>
    </source>
</evidence>
<dbReference type="Pfam" id="PF07661">
    <property type="entry name" value="MORN_2"/>
    <property type="match status" value="1"/>
</dbReference>
<dbReference type="EMBL" id="CP054856">
    <property type="protein sequence ID" value="QVM85631.1"/>
    <property type="molecule type" value="Genomic_DNA"/>
</dbReference>
<name>A0ABX8EBS6_9SPHN</name>
<dbReference type="Gene3D" id="3.90.930.1">
    <property type="match status" value="1"/>
</dbReference>
<feature type="chain" id="PRO_5046720000" description="MORN repeat variant" evidence="1">
    <location>
        <begin position="24"/>
        <end position="319"/>
    </location>
</feature>
<dbReference type="Proteomes" id="UP000677126">
    <property type="component" value="Chromosome"/>
</dbReference>
<organism evidence="2 3">
    <name type="scientific">Novosphingobium decolorationis</name>
    <dbReference type="NCBI Taxonomy" id="2698673"/>
    <lineage>
        <taxon>Bacteria</taxon>
        <taxon>Pseudomonadati</taxon>
        <taxon>Pseudomonadota</taxon>
        <taxon>Alphaproteobacteria</taxon>
        <taxon>Sphingomonadales</taxon>
        <taxon>Sphingomonadaceae</taxon>
        <taxon>Novosphingobium</taxon>
    </lineage>
</organism>
<evidence type="ECO:0000313" key="2">
    <source>
        <dbReference type="EMBL" id="QVM85631.1"/>
    </source>
</evidence>
<dbReference type="RefSeq" id="WP_213501165.1">
    <property type="nucleotide sequence ID" value="NZ_CP054856.1"/>
</dbReference>
<evidence type="ECO:0008006" key="4">
    <source>
        <dbReference type="Google" id="ProtNLM"/>
    </source>
</evidence>
<accession>A0ABX8EBS6</accession>
<reference evidence="2 3" key="1">
    <citation type="journal article" date="2021" name="Int. J. Syst. Evol. Microbiol.">
        <title>Novosphingobium decolorationis sp. nov., an aniline blue-decolourizing bacterium isolated from East Pacific sediment.</title>
        <authorList>
            <person name="Chen X."/>
            <person name="Dong B."/>
            <person name="Chen T."/>
            <person name="Ren N."/>
            <person name="Wang J."/>
            <person name="Xu Y."/>
            <person name="Yang J."/>
            <person name="Zhu S."/>
            <person name="Chen J."/>
        </authorList>
    </citation>
    <scope>NUCLEOTIDE SEQUENCE [LARGE SCALE GENOMIC DNA]</scope>
    <source>
        <strain evidence="2 3">502str22</strain>
    </source>
</reference>
<protein>
    <recommendedName>
        <fullName evidence="4">MORN repeat variant</fullName>
    </recommendedName>
</protein>
<proteinExistence type="predicted"/>